<dbReference type="Gene3D" id="2.30.170.30">
    <property type="entry name" value="ethanolamine ammonia-lyase heavy chain domain like"/>
    <property type="match status" value="1"/>
</dbReference>
<keyword evidence="1" id="KW-0846">Cobalamin</keyword>
<comment type="cofactor">
    <cofactor evidence="1">
        <name>adenosylcob(III)alamin</name>
        <dbReference type="ChEBI" id="CHEBI:18408"/>
    </cofactor>
    <text evidence="1">Binds between the large and small subunits.</text>
</comment>
<dbReference type="InterPro" id="IPR010628">
    <property type="entry name" value="EutB"/>
</dbReference>
<dbReference type="GO" id="GO:0046336">
    <property type="term" value="P:ethanolamine catabolic process"/>
    <property type="evidence" value="ECO:0007669"/>
    <property type="project" value="UniProtKB-UniRule"/>
</dbReference>
<dbReference type="GO" id="GO:0031419">
    <property type="term" value="F:cobalamin binding"/>
    <property type="evidence" value="ECO:0007669"/>
    <property type="project" value="UniProtKB-UniRule"/>
</dbReference>
<dbReference type="EC" id="4.3.1.7" evidence="1"/>
<dbReference type="AlphaFoldDB" id="A0A2S4HDA1"/>
<comment type="function">
    <text evidence="1">Catalyzes the deamination of various vicinal amino-alcohols to oxo compounds. Allows this organism to utilize ethanolamine as the sole source of nitrogen and carbon in the presence of vitamin B12.</text>
</comment>
<dbReference type="PIRSF" id="PIRSF018788">
    <property type="entry name" value="EutB"/>
    <property type="match status" value="1"/>
</dbReference>
<dbReference type="InterPro" id="IPR044941">
    <property type="entry name" value="EutB_N_sf"/>
</dbReference>
<dbReference type="InterPro" id="IPR013785">
    <property type="entry name" value="Aldolase_TIM"/>
</dbReference>
<dbReference type="InterPro" id="IPR044939">
    <property type="entry name" value="EutB_dom_2_sf"/>
</dbReference>
<dbReference type="NCBIfam" id="NF011649">
    <property type="entry name" value="PRK15067.1"/>
    <property type="match status" value="1"/>
</dbReference>
<dbReference type="RefSeq" id="WP_103684957.1">
    <property type="nucleotide sequence ID" value="NZ_PQGG01000031.1"/>
</dbReference>
<evidence type="ECO:0000313" key="2">
    <source>
        <dbReference type="EMBL" id="POP51974.1"/>
    </source>
</evidence>
<evidence type="ECO:0000313" key="3">
    <source>
        <dbReference type="Proteomes" id="UP000237222"/>
    </source>
</evidence>
<dbReference type="GO" id="GO:0008851">
    <property type="term" value="F:ethanolamine ammonia-lyase activity"/>
    <property type="evidence" value="ECO:0007669"/>
    <property type="project" value="UniProtKB-UniRule"/>
</dbReference>
<sequence>MPFSVNLGYQHYVFADLKTLLAKATPARSGDVLAGIAASSNEERVAAQYALADVPLSHFLNELVIPYEDDEVTRLIIDSHNTQAFAPVSHLSVGEFRDYLLSDAATTESLQQLAPGLTPEMVAAVSKIMRVQDLILVAKKCEVVTRFRNTLGLANHFSTRLQPNHPTDDAAGIAASIIDGLLYASGDAVIGINPASDNTQTVSRLLHLLEDVITRFDIPTQSCVLTHVTTTLELINQGAPVDLVFQSIAGTEAANASFGVNLPLLAEAHAAAQSLQRGTVGNNVMYFETGQGSALSANAHHGVDQQTLETRAYAVARAFSPLLVNTVVGFIGPEYLYNGKQIIRAGLEDHFCGKLLGLPMGCDICYTNHAEADQDDMDMLLTQFAAAGGNFIMGIPGADDIMLNYQTTSFHDALYIRRLFKLPPAPEFFQWLQSSNIMDSQGALFSGELPARFAHALSLKGQA</sequence>
<dbReference type="GO" id="GO:0005829">
    <property type="term" value="C:cytosol"/>
    <property type="evidence" value="ECO:0007669"/>
    <property type="project" value="TreeGrafter"/>
</dbReference>
<name>A0A2S4HDA1_9GAMM</name>
<reference evidence="2" key="1">
    <citation type="submission" date="2018-01" db="EMBL/GenBank/DDBJ databases">
        <authorList>
            <person name="Yu X.-D."/>
        </authorList>
    </citation>
    <scope>NUCLEOTIDE SEQUENCE</scope>
    <source>
        <strain evidence="2">ZX-21</strain>
    </source>
</reference>
<dbReference type="GO" id="GO:0009350">
    <property type="term" value="C:ethanolamine ammonia-lyase complex"/>
    <property type="evidence" value="ECO:0007669"/>
    <property type="project" value="UniProtKB-UniRule"/>
</dbReference>
<comment type="subcellular location">
    <subcellularLocation>
        <location evidence="1">Bacterial microcompartment</location>
    </subcellularLocation>
</comment>
<dbReference type="Gene3D" id="1.10.220.70">
    <property type="entry name" value="lyase"/>
    <property type="match status" value="1"/>
</dbReference>
<dbReference type="GO" id="GO:0031471">
    <property type="term" value="C:ethanolamine degradation polyhedral organelle"/>
    <property type="evidence" value="ECO:0007669"/>
    <property type="project" value="UniProtKB-UniRule"/>
</dbReference>
<dbReference type="HAMAP" id="MF_00861">
    <property type="entry name" value="EutB"/>
    <property type="match status" value="1"/>
</dbReference>
<comment type="catalytic activity">
    <reaction evidence="1">
        <text>ethanolamine = acetaldehyde + NH4(+)</text>
        <dbReference type="Rhea" id="RHEA:15313"/>
        <dbReference type="ChEBI" id="CHEBI:15343"/>
        <dbReference type="ChEBI" id="CHEBI:28938"/>
        <dbReference type="ChEBI" id="CHEBI:57603"/>
        <dbReference type="EC" id="4.3.1.7"/>
    </reaction>
</comment>
<dbReference type="Gene3D" id="3.20.20.70">
    <property type="entry name" value="Aldolase class I"/>
    <property type="match status" value="1"/>
</dbReference>
<feature type="binding site" evidence="1">
    <location>
        <position position="288"/>
    </location>
    <ligand>
        <name>substrate</name>
    </ligand>
</feature>
<feature type="binding site" evidence="1">
    <location>
        <position position="363"/>
    </location>
    <ligand>
        <name>substrate</name>
    </ligand>
</feature>
<accession>A0A2S4HDA1</accession>
<keyword evidence="1" id="KW-1283">Bacterial microcompartment</keyword>
<dbReference type="Proteomes" id="UP000237222">
    <property type="component" value="Unassembled WGS sequence"/>
</dbReference>
<keyword evidence="1 2" id="KW-0456">Lyase</keyword>
<feature type="binding site" evidence="1">
    <location>
        <position position="296"/>
    </location>
    <ligand>
        <name>adenosylcob(III)alamin</name>
        <dbReference type="ChEBI" id="CHEBI:18408"/>
    </ligand>
</feature>
<dbReference type="EMBL" id="PQGG01000031">
    <property type="protein sequence ID" value="POP51974.1"/>
    <property type="molecule type" value="Genomic_DNA"/>
</dbReference>
<comment type="pathway">
    <text evidence="1">Amine and polyamine degradation; ethanolamine degradation.</text>
</comment>
<organism evidence="2 3">
    <name type="scientific">Zhongshania marina</name>
    <dbReference type="NCBI Taxonomy" id="2304603"/>
    <lineage>
        <taxon>Bacteria</taxon>
        <taxon>Pseudomonadati</taxon>
        <taxon>Pseudomonadota</taxon>
        <taxon>Gammaproteobacteria</taxon>
        <taxon>Cellvibrionales</taxon>
        <taxon>Spongiibacteraceae</taxon>
        <taxon>Zhongshania</taxon>
    </lineage>
</organism>
<dbReference type="OrthoDB" id="9770909at2"/>
<evidence type="ECO:0000256" key="1">
    <source>
        <dbReference type="HAMAP-Rule" id="MF_00861"/>
    </source>
</evidence>
<feature type="binding site" evidence="1">
    <location>
        <position position="194"/>
    </location>
    <ligand>
        <name>adenosylcob(III)alamin</name>
        <dbReference type="ChEBI" id="CHEBI:18408"/>
    </ligand>
</feature>
<dbReference type="Pfam" id="PF06751">
    <property type="entry name" value="EutB"/>
    <property type="match status" value="1"/>
</dbReference>
<comment type="similarity">
    <text evidence="1">Belongs to the EutB family.</text>
</comment>
<dbReference type="GO" id="GO:0006520">
    <property type="term" value="P:amino acid metabolic process"/>
    <property type="evidence" value="ECO:0007669"/>
    <property type="project" value="InterPro"/>
</dbReference>
<feature type="binding site" evidence="1">
    <location>
        <begin position="160"/>
        <end position="162"/>
    </location>
    <ligand>
        <name>substrate</name>
    </ligand>
</feature>
<comment type="subunit">
    <text evidence="1">The basic unit is a heterodimer which dimerizes to form tetramers. The heterotetramers trimerize; 6 large subunits form a core ring with 6 small subunits projecting outwards.</text>
</comment>
<dbReference type="UniPathway" id="UPA00560"/>
<dbReference type="PANTHER" id="PTHR39329:SF1">
    <property type="entry name" value="ETHANOLAMINE AMMONIA-LYASE LARGE SUBUNIT"/>
    <property type="match status" value="1"/>
</dbReference>
<proteinExistence type="inferred from homology"/>
<feature type="binding site" evidence="1">
    <location>
        <position position="193"/>
    </location>
    <ligand>
        <name>substrate</name>
    </ligand>
</feature>
<gene>
    <name evidence="1" type="primary">eutB</name>
    <name evidence="2" type="ORF">C0068_13270</name>
</gene>
<comment type="caution">
    <text evidence="2">The sequence shown here is derived from an EMBL/GenBank/DDBJ whole genome shotgun (WGS) entry which is preliminary data.</text>
</comment>
<protein>
    <recommendedName>
        <fullName evidence="1">Ethanolamine ammonia-lyase large subunit</fullName>
        <shortName evidence="1">EAL large subunit</shortName>
        <ecNumber evidence="1">4.3.1.7</ecNumber>
    </recommendedName>
</protein>
<keyword evidence="1" id="KW-0170">Cobalt</keyword>
<dbReference type="PANTHER" id="PTHR39329">
    <property type="entry name" value="ETHANOLAMINE AMMONIA-LYASE HEAVY CHAIN"/>
    <property type="match status" value="1"/>
</dbReference>
<feature type="binding site" evidence="1">
    <location>
        <position position="246"/>
    </location>
    <ligand>
        <name>adenosylcob(III)alamin</name>
        <dbReference type="ChEBI" id="CHEBI:18408"/>
    </ligand>
</feature>
<feature type="binding site" evidence="1">
    <location>
        <position position="402"/>
    </location>
    <ligand>
        <name>adenosylcob(III)alamin</name>
        <dbReference type="ChEBI" id="CHEBI:18408"/>
    </ligand>
</feature>